<evidence type="ECO:0000313" key="3">
    <source>
        <dbReference type="Proteomes" id="UP000596742"/>
    </source>
</evidence>
<organism evidence="2 3">
    <name type="scientific">Mytilus galloprovincialis</name>
    <name type="common">Mediterranean mussel</name>
    <dbReference type="NCBI Taxonomy" id="29158"/>
    <lineage>
        <taxon>Eukaryota</taxon>
        <taxon>Metazoa</taxon>
        <taxon>Spiralia</taxon>
        <taxon>Lophotrochozoa</taxon>
        <taxon>Mollusca</taxon>
        <taxon>Bivalvia</taxon>
        <taxon>Autobranchia</taxon>
        <taxon>Pteriomorphia</taxon>
        <taxon>Mytilida</taxon>
        <taxon>Mytiloidea</taxon>
        <taxon>Mytilidae</taxon>
        <taxon>Mytilinae</taxon>
        <taxon>Mytilus</taxon>
    </lineage>
</organism>
<evidence type="ECO:0000313" key="2">
    <source>
        <dbReference type="EMBL" id="VDI55708.1"/>
    </source>
</evidence>
<reference evidence="2" key="1">
    <citation type="submission" date="2018-11" db="EMBL/GenBank/DDBJ databases">
        <authorList>
            <person name="Alioto T."/>
            <person name="Alioto T."/>
        </authorList>
    </citation>
    <scope>NUCLEOTIDE SEQUENCE</scope>
</reference>
<dbReference type="AlphaFoldDB" id="A0A8B6FY42"/>
<evidence type="ECO:0000256" key="1">
    <source>
        <dbReference type="SAM" id="MobiDB-lite"/>
    </source>
</evidence>
<keyword evidence="3" id="KW-1185">Reference proteome</keyword>
<protein>
    <submittedName>
        <fullName evidence="2">Uncharacterized protein</fullName>
    </submittedName>
</protein>
<name>A0A8B6FY42_MYTGA</name>
<gene>
    <name evidence="2" type="ORF">MGAL_10B033119</name>
</gene>
<feature type="region of interest" description="Disordered" evidence="1">
    <location>
        <begin position="61"/>
        <end position="122"/>
    </location>
</feature>
<dbReference type="OrthoDB" id="257992at2759"/>
<comment type="caution">
    <text evidence="2">The sequence shown here is derived from an EMBL/GenBank/DDBJ whole genome shotgun (WGS) entry which is preliminary data.</text>
</comment>
<sequence>MTPERHEICQMVRCRMQSLKQPLNDYDAASDKRNTISYVIINPSYDLRLKEDDIIYLIKPSSLSPQPSPLIDERKKMQSQPREEPTGADNCDIEATSPVISTDSRTDGDTPGADSSNGNCKPIPVVFVGDSEDETYSPTTNSVPHFHLGSAKDQAVYRKQKGSVPELYNNHEFSYKKPLVSKKSAPELRTPNSAGLKGTVV</sequence>
<accession>A0A8B6FY42</accession>
<dbReference type="Proteomes" id="UP000596742">
    <property type="component" value="Unassembled WGS sequence"/>
</dbReference>
<proteinExistence type="predicted"/>
<feature type="region of interest" description="Disordered" evidence="1">
    <location>
        <begin position="181"/>
        <end position="201"/>
    </location>
</feature>
<feature type="compositionally biased region" description="Basic and acidic residues" evidence="1">
    <location>
        <begin position="71"/>
        <end position="85"/>
    </location>
</feature>
<dbReference type="EMBL" id="UYJE01007527">
    <property type="protein sequence ID" value="VDI55708.1"/>
    <property type="molecule type" value="Genomic_DNA"/>
</dbReference>